<dbReference type="EMBL" id="CADEAL010001224">
    <property type="protein sequence ID" value="CAB1430294.1"/>
    <property type="molecule type" value="Genomic_DNA"/>
</dbReference>
<dbReference type="Proteomes" id="UP001153269">
    <property type="component" value="Unassembled WGS sequence"/>
</dbReference>
<proteinExistence type="predicted"/>
<gene>
    <name evidence="2" type="ORF">PLEPLA_LOCUS18276</name>
</gene>
<sequence>MGDIEFPLQYNGLGCITRGRGVEGKYVPLRECLPHHKMAAGSATSPRMHHSGRFQCVSPLIKPGAQNAAGAPGHAARGNLPGGNFTEAMKPES</sequence>
<dbReference type="AlphaFoldDB" id="A0A9N7YN59"/>
<evidence type="ECO:0000313" key="3">
    <source>
        <dbReference type="Proteomes" id="UP001153269"/>
    </source>
</evidence>
<reference evidence="2" key="1">
    <citation type="submission" date="2020-03" db="EMBL/GenBank/DDBJ databases">
        <authorList>
            <person name="Weist P."/>
        </authorList>
    </citation>
    <scope>NUCLEOTIDE SEQUENCE</scope>
</reference>
<organism evidence="2 3">
    <name type="scientific">Pleuronectes platessa</name>
    <name type="common">European plaice</name>
    <dbReference type="NCBI Taxonomy" id="8262"/>
    <lineage>
        <taxon>Eukaryota</taxon>
        <taxon>Metazoa</taxon>
        <taxon>Chordata</taxon>
        <taxon>Craniata</taxon>
        <taxon>Vertebrata</taxon>
        <taxon>Euteleostomi</taxon>
        <taxon>Actinopterygii</taxon>
        <taxon>Neopterygii</taxon>
        <taxon>Teleostei</taxon>
        <taxon>Neoteleostei</taxon>
        <taxon>Acanthomorphata</taxon>
        <taxon>Carangaria</taxon>
        <taxon>Pleuronectiformes</taxon>
        <taxon>Pleuronectoidei</taxon>
        <taxon>Pleuronectidae</taxon>
        <taxon>Pleuronectes</taxon>
    </lineage>
</organism>
<evidence type="ECO:0000256" key="1">
    <source>
        <dbReference type="SAM" id="MobiDB-lite"/>
    </source>
</evidence>
<feature type="region of interest" description="Disordered" evidence="1">
    <location>
        <begin position="65"/>
        <end position="93"/>
    </location>
</feature>
<evidence type="ECO:0000313" key="2">
    <source>
        <dbReference type="EMBL" id="CAB1430294.1"/>
    </source>
</evidence>
<protein>
    <submittedName>
        <fullName evidence="2">Uncharacterized protein</fullName>
    </submittedName>
</protein>
<name>A0A9N7YN59_PLEPL</name>
<feature type="compositionally biased region" description="Low complexity" evidence="1">
    <location>
        <begin position="65"/>
        <end position="78"/>
    </location>
</feature>
<comment type="caution">
    <text evidence="2">The sequence shown here is derived from an EMBL/GenBank/DDBJ whole genome shotgun (WGS) entry which is preliminary data.</text>
</comment>
<keyword evidence="3" id="KW-1185">Reference proteome</keyword>
<accession>A0A9N7YN59</accession>